<keyword evidence="2" id="KW-0547">Nucleotide-binding</keyword>
<protein>
    <submittedName>
        <fullName evidence="6">Protein kinase</fullName>
    </submittedName>
</protein>
<evidence type="ECO:0000259" key="5">
    <source>
        <dbReference type="PROSITE" id="PS50011"/>
    </source>
</evidence>
<dbReference type="PANTHER" id="PTHR43289">
    <property type="entry name" value="MITOGEN-ACTIVATED PROTEIN KINASE KINASE KINASE 20-RELATED"/>
    <property type="match status" value="1"/>
</dbReference>
<dbReference type="Pfam" id="PF00069">
    <property type="entry name" value="Pkinase"/>
    <property type="match status" value="1"/>
</dbReference>
<dbReference type="PANTHER" id="PTHR43289:SF34">
    <property type="entry name" value="SERINE_THREONINE-PROTEIN KINASE YBDM-RELATED"/>
    <property type="match status" value="1"/>
</dbReference>
<proteinExistence type="predicted"/>
<dbReference type="Proteomes" id="UP001374803">
    <property type="component" value="Chromosome"/>
</dbReference>
<dbReference type="SUPFAM" id="SSF56112">
    <property type="entry name" value="Protein kinase-like (PK-like)"/>
    <property type="match status" value="1"/>
</dbReference>
<dbReference type="Gene3D" id="3.30.200.20">
    <property type="entry name" value="Phosphorylase Kinase, domain 1"/>
    <property type="match status" value="1"/>
</dbReference>
<dbReference type="Gene3D" id="1.25.40.10">
    <property type="entry name" value="Tetratricopeptide repeat domain"/>
    <property type="match status" value="1"/>
</dbReference>
<dbReference type="InterPro" id="IPR008271">
    <property type="entry name" value="Ser/Thr_kinase_AS"/>
</dbReference>
<evidence type="ECO:0000256" key="1">
    <source>
        <dbReference type="ARBA" id="ARBA00022679"/>
    </source>
</evidence>
<dbReference type="InterPro" id="IPR000719">
    <property type="entry name" value="Prot_kinase_dom"/>
</dbReference>
<keyword evidence="7" id="KW-1185">Reference proteome</keyword>
<organism evidence="6 7">
    <name type="scientific">Pendulispora rubella</name>
    <dbReference type="NCBI Taxonomy" id="2741070"/>
    <lineage>
        <taxon>Bacteria</taxon>
        <taxon>Pseudomonadati</taxon>
        <taxon>Myxococcota</taxon>
        <taxon>Myxococcia</taxon>
        <taxon>Myxococcales</taxon>
        <taxon>Sorangiineae</taxon>
        <taxon>Pendulisporaceae</taxon>
        <taxon>Pendulispora</taxon>
    </lineage>
</organism>
<evidence type="ECO:0000313" key="6">
    <source>
        <dbReference type="EMBL" id="WXB05920.1"/>
    </source>
</evidence>
<dbReference type="GO" id="GO:0016301">
    <property type="term" value="F:kinase activity"/>
    <property type="evidence" value="ECO:0007669"/>
    <property type="project" value="UniProtKB-KW"/>
</dbReference>
<sequence length="879" mass="95763">MPSPAPRLSASERALMRIGTTIRGKYRVDRLLRVGGMAAVYAATDRRGHRVAVKFLLERFADDPDILQLFDREAHAANQVNHPGAVPVLDHGVDENGAAFLVMPLLEGETLRERWERAGKSLPVAEVAVFMSDVLAVLASAHARGVIHRDIKPENLFVTRAGEVRVLDFGVARRVDDDGSATMTGRMMGTPAFMPPEQARGDRHAVGPHSDCWSTGATMFTLLSGTFVHEGGASAQLAATMMGHARSLAEVAPALPPVIVQFVDKALAFEPKDRWPTAEDMRHALHEAFTPALGEAVDGLAERVRERVVSELASGGDEDAEATRAPARVGPRREKISLWKGLLAGGVVLGLATATVFATREPPPKGEANPASGSIDPAIAHLRAGLQNWHDGSVRAAQEEFDRVIALDRGSAAAHLYSALLFEGEDVMREHLGAALAQREGLGMRDRALLEALTDVRTVPWNVNATAERMLSVAARFPSDWAVQTSLAALQTMAGNARDALAVLDGVLREDPKAGIAWFDESNAFASLGDAKSARGSLEECLRSSPDADGCLDNMIQIDLREGQCAESERTARKLMATSLPPRSWGASLVDSIYGRGGTMESVQSVIEQEWRLAPPAERESTRLRSKAVSHVLTGDFATVAEALAAWDEEVANRKYEEDHAMVAKLRFYLAMELGDRPLTARLAAQYLSRREAWLASSYYDWEIVPLRIQYLAGGLSREAFQARRKAWLTRTAATHQPLRNESNTRWIEAYAFAAITHADAVDALRALPESPPTFDALRTDVGDDLAMGRVYFLAGETEKALPYLRHGARSCQALRFPFEHTWIHLQLGESLERAGDPSGACGAYGIVLSRWGKDPRSVSARAARLRWAALRCVTAPHE</sequence>
<dbReference type="InterPro" id="IPR011990">
    <property type="entry name" value="TPR-like_helical_dom_sf"/>
</dbReference>
<keyword evidence="4" id="KW-0067">ATP-binding</keyword>
<evidence type="ECO:0000256" key="4">
    <source>
        <dbReference type="ARBA" id="ARBA00022840"/>
    </source>
</evidence>
<dbReference type="SUPFAM" id="SSF48452">
    <property type="entry name" value="TPR-like"/>
    <property type="match status" value="2"/>
</dbReference>
<evidence type="ECO:0000256" key="3">
    <source>
        <dbReference type="ARBA" id="ARBA00022777"/>
    </source>
</evidence>
<evidence type="ECO:0000256" key="2">
    <source>
        <dbReference type="ARBA" id="ARBA00022741"/>
    </source>
</evidence>
<dbReference type="InterPro" id="IPR011009">
    <property type="entry name" value="Kinase-like_dom_sf"/>
</dbReference>
<dbReference type="SMART" id="SM00220">
    <property type="entry name" value="S_TKc"/>
    <property type="match status" value="1"/>
</dbReference>
<dbReference type="RefSeq" id="WP_394835570.1">
    <property type="nucleotide sequence ID" value="NZ_CP089983.1"/>
</dbReference>
<accession>A0ABZ2L6D4</accession>
<keyword evidence="3 6" id="KW-0418">Kinase</keyword>
<feature type="domain" description="Protein kinase" evidence="5">
    <location>
        <begin position="26"/>
        <end position="289"/>
    </location>
</feature>
<gene>
    <name evidence="6" type="ORF">LVJ94_01405</name>
</gene>
<dbReference type="EMBL" id="CP089983">
    <property type="protein sequence ID" value="WXB05920.1"/>
    <property type="molecule type" value="Genomic_DNA"/>
</dbReference>
<name>A0ABZ2L6D4_9BACT</name>
<dbReference type="PROSITE" id="PS50011">
    <property type="entry name" value="PROTEIN_KINASE_DOM"/>
    <property type="match status" value="1"/>
</dbReference>
<reference evidence="6" key="1">
    <citation type="submission" date="2021-12" db="EMBL/GenBank/DDBJ databases">
        <title>Discovery of the Pendulisporaceae a myxobacterial family with distinct sporulation behavior and unique specialized metabolism.</title>
        <authorList>
            <person name="Garcia R."/>
            <person name="Popoff A."/>
            <person name="Bader C.D."/>
            <person name="Loehr J."/>
            <person name="Walesch S."/>
            <person name="Walt C."/>
            <person name="Boldt J."/>
            <person name="Bunk B."/>
            <person name="Haeckl F.J.F.P.J."/>
            <person name="Gunesch A.P."/>
            <person name="Birkelbach J."/>
            <person name="Nuebel U."/>
            <person name="Pietschmann T."/>
            <person name="Bach T."/>
            <person name="Mueller R."/>
        </authorList>
    </citation>
    <scope>NUCLEOTIDE SEQUENCE</scope>
    <source>
        <strain evidence="6">MSr11367</strain>
    </source>
</reference>
<dbReference type="Gene3D" id="1.10.510.10">
    <property type="entry name" value="Transferase(Phosphotransferase) domain 1"/>
    <property type="match status" value="1"/>
</dbReference>
<dbReference type="CDD" id="cd14014">
    <property type="entry name" value="STKc_PknB_like"/>
    <property type="match status" value="1"/>
</dbReference>
<dbReference type="PROSITE" id="PS00108">
    <property type="entry name" value="PROTEIN_KINASE_ST"/>
    <property type="match status" value="1"/>
</dbReference>
<evidence type="ECO:0000313" key="7">
    <source>
        <dbReference type="Proteomes" id="UP001374803"/>
    </source>
</evidence>
<keyword evidence="1" id="KW-0808">Transferase</keyword>